<dbReference type="EMBL" id="KV427605">
    <property type="protein sequence ID" value="KZT13134.1"/>
    <property type="molecule type" value="Genomic_DNA"/>
</dbReference>
<reference evidence="1 2" key="1">
    <citation type="journal article" date="2016" name="Mol. Biol. Evol.">
        <title>Comparative Genomics of Early-Diverging Mushroom-Forming Fungi Provides Insights into the Origins of Lignocellulose Decay Capabilities.</title>
        <authorList>
            <person name="Nagy L.G."/>
            <person name="Riley R."/>
            <person name="Tritt A."/>
            <person name="Adam C."/>
            <person name="Daum C."/>
            <person name="Floudas D."/>
            <person name="Sun H."/>
            <person name="Yadav J.S."/>
            <person name="Pangilinan J."/>
            <person name="Larsson K.H."/>
            <person name="Matsuura K."/>
            <person name="Barry K."/>
            <person name="Labutti K."/>
            <person name="Kuo R."/>
            <person name="Ohm R.A."/>
            <person name="Bhattacharya S.S."/>
            <person name="Shirouzu T."/>
            <person name="Yoshinaga Y."/>
            <person name="Martin F.M."/>
            <person name="Grigoriev I.V."/>
            <person name="Hibbett D.S."/>
        </authorList>
    </citation>
    <scope>NUCLEOTIDE SEQUENCE [LARGE SCALE GENOMIC DNA]</scope>
    <source>
        <strain evidence="1 2">93-53</strain>
    </source>
</reference>
<accession>A0A165IIS3</accession>
<dbReference type="Proteomes" id="UP000076871">
    <property type="component" value="Unassembled WGS sequence"/>
</dbReference>
<dbReference type="InParanoid" id="A0A165IIS3"/>
<dbReference type="RefSeq" id="XP_040770644.1">
    <property type="nucleotide sequence ID" value="XM_040914078.1"/>
</dbReference>
<dbReference type="OrthoDB" id="10008801at2759"/>
<sequence>MLRTAILVPFSRQTLSARAIHSNATTRILASHRHRTRQAAFSTTPGRRAEEDENFKQYVEISQKLGHAIEHKPEIKQMLKELQQALEDAGLDLTKPPSKLQMFRLLLKSDVRNAAMKVSAALSESGVDVQDTWDQLVAMQKKPKE</sequence>
<dbReference type="AlphaFoldDB" id="A0A165IIS3"/>
<gene>
    <name evidence="1" type="ORF">LAESUDRAFT_808596</name>
</gene>
<dbReference type="GeneID" id="63831106"/>
<evidence type="ECO:0000313" key="2">
    <source>
        <dbReference type="Proteomes" id="UP000076871"/>
    </source>
</evidence>
<evidence type="ECO:0000313" key="1">
    <source>
        <dbReference type="EMBL" id="KZT13134.1"/>
    </source>
</evidence>
<name>A0A165IIS3_9APHY</name>
<keyword evidence="2" id="KW-1185">Reference proteome</keyword>
<protein>
    <submittedName>
        <fullName evidence="1">Uncharacterized protein</fullName>
    </submittedName>
</protein>
<organism evidence="1 2">
    <name type="scientific">Laetiporus sulphureus 93-53</name>
    <dbReference type="NCBI Taxonomy" id="1314785"/>
    <lineage>
        <taxon>Eukaryota</taxon>
        <taxon>Fungi</taxon>
        <taxon>Dikarya</taxon>
        <taxon>Basidiomycota</taxon>
        <taxon>Agaricomycotina</taxon>
        <taxon>Agaricomycetes</taxon>
        <taxon>Polyporales</taxon>
        <taxon>Laetiporus</taxon>
    </lineage>
</organism>
<proteinExistence type="predicted"/>